<dbReference type="OrthoDB" id="9814215at2"/>
<dbReference type="PANTHER" id="PTHR37950:SF1">
    <property type="entry name" value="4-HYDROXYPHENYLACETATE CATABOLISM PROTEIN"/>
    <property type="match status" value="1"/>
</dbReference>
<accession>A0A1I1VZB4</accession>
<evidence type="ECO:0000313" key="2">
    <source>
        <dbReference type="Proteomes" id="UP000198611"/>
    </source>
</evidence>
<gene>
    <name evidence="1" type="ORF">SAMN05660831_02520</name>
</gene>
<proteinExistence type="predicted"/>
<dbReference type="EMBL" id="FOMJ01000011">
    <property type="protein sequence ID" value="SFD88221.1"/>
    <property type="molecule type" value="Genomic_DNA"/>
</dbReference>
<dbReference type="Gene3D" id="3.30.429.10">
    <property type="entry name" value="Macrophage Migration Inhibitory Factor"/>
    <property type="match status" value="1"/>
</dbReference>
<organism evidence="1 2">
    <name type="scientific">Thiohalospira halophila DSM 15071</name>
    <dbReference type="NCBI Taxonomy" id="1123397"/>
    <lineage>
        <taxon>Bacteria</taxon>
        <taxon>Pseudomonadati</taxon>
        <taxon>Pseudomonadota</taxon>
        <taxon>Gammaproteobacteria</taxon>
        <taxon>Thiohalospirales</taxon>
        <taxon>Thiohalospiraceae</taxon>
        <taxon>Thiohalospira</taxon>
    </lineage>
</organism>
<dbReference type="RefSeq" id="WP_093429130.1">
    <property type="nucleotide sequence ID" value="NZ_FOMJ01000011.1"/>
</dbReference>
<name>A0A1I1VZB4_9GAMM</name>
<dbReference type="CDD" id="cd00580">
    <property type="entry name" value="CHMI"/>
    <property type="match status" value="1"/>
</dbReference>
<dbReference type="Pfam" id="PF02962">
    <property type="entry name" value="CHMI"/>
    <property type="match status" value="1"/>
</dbReference>
<protein>
    <submittedName>
        <fullName evidence="1">5-carboxymethyl-2-hydroxymuconate isomerase</fullName>
    </submittedName>
</protein>
<dbReference type="SUPFAM" id="SSF55331">
    <property type="entry name" value="Tautomerase/MIF"/>
    <property type="match status" value="1"/>
</dbReference>
<dbReference type="InterPro" id="IPR014347">
    <property type="entry name" value="Tautomerase/MIF_sf"/>
</dbReference>
<reference evidence="1 2" key="1">
    <citation type="submission" date="2016-10" db="EMBL/GenBank/DDBJ databases">
        <authorList>
            <person name="de Groot N.N."/>
        </authorList>
    </citation>
    <scope>NUCLEOTIDE SEQUENCE [LARGE SCALE GENOMIC DNA]</scope>
    <source>
        <strain evidence="1 2">HL3</strain>
    </source>
</reference>
<dbReference type="AlphaFoldDB" id="A0A1I1VZB4"/>
<dbReference type="Proteomes" id="UP000198611">
    <property type="component" value="Unassembled WGS sequence"/>
</dbReference>
<evidence type="ECO:0000313" key="1">
    <source>
        <dbReference type="EMBL" id="SFD88221.1"/>
    </source>
</evidence>
<dbReference type="PANTHER" id="PTHR37950">
    <property type="entry name" value="4-HYDROXYPHENYLACETATE CATABOLISM PROTEIN"/>
    <property type="match status" value="1"/>
</dbReference>
<keyword evidence="1" id="KW-0413">Isomerase</keyword>
<sequence>MPHLILEYAEDAVARDELPALLAEVHEVARATGLFAESRIKVRARPVADYLTGGERRPFVHAELRIQAGRSPEERKRLAEAVLAILRARLAGTVLTAEVVEMDSAAYARFYPEPEEGGPP</sequence>
<keyword evidence="2" id="KW-1185">Reference proteome</keyword>
<dbReference type="GO" id="GO:0008704">
    <property type="term" value="F:5-carboxymethyl-2-hydroxymuconate delta-isomerase activity"/>
    <property type="evidence" value="ECO:0007669"/>
    <property type="project" value="InterPro"/>
</dbReference>
<dbReference type="STRING" id="1123397.SAMN05660831_02520"/>
<dbReference type="InterPro" id="IPR004220">
    <property type="entry name" value="5-COMe_2-OHmuconate_Isoase"/>
</dbReference>